<keyword evidence="1" id="KW-0732">Signal</keyword>
<name>A0A8J7E0F9_9CYAN</name>
<evidence type="ECO:0000259" key="2">
    <source>
        <dbReference type="Pfam" id="PF13505"/>
    </source>
</evidence>
<protein>
    <submittedName>
        <fullName evidence="3">Outer membrane beta-barrel protein</fullName>
    </submittedName>
</protein>
<gene>
    <name evidence="3" type="ORF">IQ249_18865</name>
</gene>
<dbReference type="InterPro" id="IPR011250">
    <property type="entry name" value="OMP/PagP_B-barrel"/>
</dbReference>
<dbReference type="SUPFAM" id="SSF56925">
    <property type="entry name" value="OMPA-like"/>
    <property type="match status" value="1"/>
</dbReference>
<dbReference type="InterPro" id="IPR027385">
    <property type="entry name" value="Beta-barrel_OMP"/>
</dbReference>
<comment type="caution">
    <text evidence="3">The sequence shown here is derived from an EMBL/GenBank/DDBJ whole genome shotgun (WGS) entry which is preliminary data.</text>
</comment>
<feature type="domain" description="Outer membrane protein beta-barrel" evidence="2">
    <location>
        <begin position="14"/>
        <end position="115"/>
    </location>
</feature>
<proteinExistence type="predicted"/>
<organism evidence="3 4">
    <name type="scientific">Lusitaniella coriacea LEGE 07157</name>
    <dbReference type="NCBI Taxonomy" id="945747"/>
    <lineage>
        <taxon>Bacteria</taxon>
        <taxon>Bacillati</taxon>
        <taxon>Cyanobacteriota</taxon>
        <taxon>Cyanophyceae</taxon>
        <taxon>Spirulinales</taxon>
        <taxon>Lusitaniellaceae</taxon>
        <taxon>Lusitaniella</taxon>
    </lineage>
</organism>
<dbReference type="Pfam" id="PF13505">
    <property type="entry name" value="OMP_b-brl"/>
    <property type="match status" value="1"/>
</dbReference>
<sequence>MRRDSSRGSLFNIFPTNSNFEPYIGAGLGLSWLSANNLSCTYPGTNLGVAVDDTTLGFVYQFMAGVGYYFNPRTAVTFCYRYFDVLDRSFETPLGEINLEGIGVHNLEVGLRYFF</sequence>
<dbReference type="Proteomes" id="UP000654482">
    <property type="component" value="Unassembled WGS sequence"/>
</dbReference>
<evidence type="ECO:0000313" key="3">
    <source>
        <dbReference type="EMBL" id="MBE9117963.1"/>
    </source>
</evidence>
<accession>A0A8J7E0F9</accession>
<evidence type="ECO:0000313" key="4">
    <source>
        <dbReference type="Proteomes" id="UP000654482"/>
    </source>
</evidence>
<dbReference type="EMBL" id="JADEWZ010000034">
    <property type="protein sequence ID" value="MBE9117963.1"/>
    <property type="molecule type" value="Genomic_DNA"/>
</dbReference>
<evidence type="ECO:0000256" key="1">
    <source>
        <dbReference type="ARBA" id="ARBA00022729"/>
    </source>
</evidence>
<dbReference type="Gene3D" id="2.40.160.20">
    <property type="match status" value="1"/>
</dbReference>
<reference evidence="3" key="1">
    <citation type="submission" date="2020-10" db="EMBL/GenBank/DDBJ databases">
        <authorList>
            <person name="Castelo-Branco R."/>
            <person name="Eusebio N."/>
            <person name="Adriana R."/>
            <person name="Vieira A."/>
            <person name="Brugerolle De Fraissinette N."/>
            <person name="Rezende De Castro R."/>
            <person name="Schneider M.P."/>
            <person name="Vasconcelos V."/>
            <person name="Leao P.N."/>
        </authorList>
    </citation>
    <scope>NUCLEOTIDE SEQUENCE</scope>
    <source>
        <strain evidence="3">LEGE 07157</strain>
    </source>
</reference>
<keyword evidence="4" id="KW-1185">Reference proteome</keyword>
<dbReference type="AlphaFoldDB" id="A0A8J7E0F9"/>